<dbReference type="InterPro" id="IPR035979">
    <property type="entry name" value="RBD_domain_sf"/>
</dbReference>
<gene>
    <name evidence="5" type="ORF">AAFC00_006800</name>
</gene>
<protein>
    <recommendedName>
        <fullName evidence="4">RRM domain-containing protein</fullName>
    </recommendedName>
</protein>
<dbReference type="SUPFAM" id="SSF54928">
    <property type="entry name" value="RNA-binding domain, RBD"/>
    <property type="match status" value="2"/>
</dbReference>
<dbReference type="RefSeq" id="XP_069199684.1">
    <property type="nucleotide sequence ID" value="XM_069346808.1"/>
</dbReference>
<dbReference type="EMBL" id="JBFMKM010000010">
    <property type="protein sequence ID" value="KAL1303409.1"/>
    <property type="molecule type" value="Genomic_DNA"/>
</dbReference>
<dbReference type="InterPro" id="IPR012677">
    <property type="entry name" value="Nucleotide-bd_a/b_plait_sf"/>
</dbReference>
<comment type="caution">
    <text evidence="5">The sequence shown here is derived from an EMBL/GenBank/DDBJ whole genome shotgun (WGS) entry which is preliminary data.</text>
</comment>
<evidence type="ECO:0000256" key="1">
    <source>
        <dbReference type="ARBA" id="ARBA00022884"/>
    </source>
</evidence>
<keyword evidence="6" id="KW-1185">Reference proteome</keyword>
<feature type="compositionally biased region" description="Low complexity" evidence="3">
    <location>
        <begin position="270"/>
        <end position="286"/>
    </location>
</feature>
<feature type="compositionally biased region" description="Basic and acidic residues" evidence="3">
    <location>
        <begin position="256"/>
        <end position="269"/>
    </location>
</feature>
<evidence type="ECO:0000256" key="2">
    <source>
        <dbReference type="PROSITE-ProRule" id="PRU00176"/>
    </source>
</evidence>
<feature type="region of interest" description="Disordered" evidence="3">
    <location>
        <begin position="91"/>
        <end position="176"/>
    </location>
</feature>
<evidence type="ECO:0000313" key="5">
    <source>
        <dbReference type="EMBL" id="KAL1303409.1"/>
    </source>
</evidence>
<feature type="domain" description="RRM" evidence="4">
    <location>
        <begin position="14"/>
        <end position="93"/>
    </location>
</feature>
<reference evidence="5 6" key="1">
    <citation type="submission" date="2024-07" db="EMBL/GenBank/DDBJ databases">
        <title>Draft sequence of the Neodothiora populina.</title>
        <authorList>
            <person name="Drown D.D."/>
            <person name="Schuette U.S."/>
            <person name="Buechlein A.B."/>
            <person name="Rusch D.R."/>
            <person name="Winton L.W."/>
            <person name="Adams G.A."/>
        </authorList>
    </citation>
    <scope>NUCLEOTIDE SEQUENCE [LARGE SCALE GENOMIC DNA]</scope>
    <source>
        <strain evidence="5 6">CPC 39397</strain>
    </source>
</reference>
<dbReference type="PROSITE" id="PS50102">
    <property type="entry name" value="RRM"/>
    <property type="match status" value="2"/>
</dbReference>
<evidence type="ECO:0000259" key="4">
    <source>
        <dbReference type="PROSITE" id="PS50102"/>
    </source>
</evidence>
<dbReference type="InterPro" id="IPR000504">
    <property type="entry name" value="RRM_dom"/>
</dbReference>
<evidence type="ECO:0000256" key="3">
    <source>
        <dbReference type="SAM" id="MobiDB-lite"/>
    </source>
</evidence>
<dbReference type="SMART" id="SM00360">
    <property type="entry name" value="RRM"/>
    <property type="match status" value="2"/>
</dbReference>
<evidence type="ECO:0000313" key="6">
    <source>
        <dbReference type="Proteomes" id="UP001562354"/>
    </source>
</evidence>
<feature type="compositionally biased region" description="Polar residues" evidence="3">
    <location>
        <begin position="295"/>
        <end position="304"/>
    </location>
</feature>
<dbReference type="CDD" id="cd00590">
    <property type="entry name" value="RRM_SF"/>
    <property type="match status" value="1"/>
</dbReference>
<dbReference type="GeneID" id="95980499"/>
<organism evidence="5 6">
    <name type="scientific">Neodothiora populina</name>
    <dbReference type="NCBI Taxonomy" id="2781224"/>
    <lineage>
        <taxon>Eukaryota</taxon>
        <taxon>Fungi</taxon>
        <taxon>Dikarya</taxon>
        <taxon>Ascomycota</taxon>
        <taxon>Pezizomycotina</taxon>
        <taxon>Dothideomycetes</taxon>
        <taxon>Dothideomycetidae</taxon>
        <taxon>Dothideales</taxon>
        <taxon>Dothioraceae</taxon>
        <taxon>Neodothiora</taxon>
    </lineage>
</organism>
<dbReference type="PANTHER" id="PTHR21245">
    <property type="entry name" value="HETEROGENEOUS NUCLEAR RIBONUCLEOPROTEIN"/>
    <property type="match status" value="1"/>
</dbReference>
<feature type="domain" description="RRM" evidence="4">
    <location>
        <begin position="171"/>
        <end position="258"/>
    </location>
</feature>
<name>A0ABR3PBL7_9PEZI</name>
<feature type="compositionally biased region" description="Low complexity" evidence="3">
    <location>
        <begin position="155"/>
        <end position="170"/>
    </location>
</feature>
<dbReference type="Proteomes" id="UP001562354">
    <property type="component" value="Unassembled WGS sequence"/>
</dbReference>
<proteinExistence type="predicted"/>
<dbReference type="Pfam" id="PF00076">
    <property type="entry name" value="RRM_1"/>
    <property type="match status" value="2"/>
</dbReference>
<feature type="compositionally biased region" description="Polar residues" evidence="3">
    <location>
        <begin position="143"/>
        <end position="154"/>
    </location>
</feature>
<feature type="region of interest" description="Disordered" evidence="3">
    <location>
        <begin position="256"/>
        <end position="304"/>
    </location>
</feature>
<dbReference type="Gene3D" id="3.30.70.330">
    <property type="match status" value="2"/>
</dbReference>
<keyword evidence="1 2" id="KW-0694">RNA-binding</keyword>
<sequence length="304" mass="33080">MAIDQPQSGDAPSKRVYVGNLPYHAQASDIETYLTDAGFDIERLDLSVDPFTQKNPSYCFVELTTVEQAQRALSELPGASFMGRPLKVNVHIPRRRDGAPSTRSFGGDREGSATPSTPARTFGNDWRTPGSRSTPQEGGERVSSFSSRWANRTDSPAGQSQQTSTPSQGGRRVYVGNLPEFPSQENMEEQLRSVFGDFSVESISKMITGNPREDDDSGLHHYCFVDLADAQQAQAAIAKLDNSEMTWGGSLRVNVAKDRRTQYGERRTDSPSAGGAAASPAAASPAPEKPFRDLSSLSSWRRGN</sequence>
<accession>A0ABR3PBL7</accession>